<gene>
    <name evidence="1" type="ORF">A54_34</name>
</gene>
<evidence type="ECO:0000313" key="1">
    <source>
        <dbReference type="EMBL" id="UZZ64274.1"/>
    </source>
</evidence>
<protein>
    <submittedName>
        <fullName evidence="1">Uncharacterized protein</fullName>
    </submittedName>
</protein>
<name>A0AAE9TFN6_9CAUD</name>
<evidence type="ECO:0000313" key="2">
    <source>
        <dbReference type="Proteomes" id="UP001236076"/>
    </source>
</evidence>
<reference evidence="1 2" key="1">
    <citation type="submission" date="2022-10" db="EMBL/GenBank/DDBJ databases">
        <authorList>
            <person name="Cortes-Martin A."/>
            <person name="Buttimer C.T.H."/>
            <person name="Hill C."/>
        </authorList>
    </citation>
    <scope>NUCLEOTIDE SEQUENCE [LARGE SCALE GENOMIC DNA]</scope>
</reference>
<dbReference type="EMBL" id="OP744025">
    <property type="protein sequence ID" value="UZZ64274.1"/>
    <property type="molecule type" value="Genomic_DNA"/>
</dbReference>
<proteinExistence type="predicted"/>
<keyword evidence="2" id="KW-1185">Reference proteome</keyword>
<accession>A0AAE9TFN6</accession>
<sequence>MEKEYEVWIKWEGEVFKFFKGYDSEQEAQHTALKIQKEFPALVKVYKVSREEISYEKGYIIECVRSETNSIKVGKKLRAQIIYNEYNNVEFKLLEDLPNENDLYDEMIFVKGSTMPKDGYLWSWKVVDE</sequence>
<dbReference type="Proteomes" id="UP001236076">
    <property type="component" value="Segment"/>
</dbReference>
<organism evidence="1 2">
    <name type="scientific">Escherichia phage A5-4</name>
    <dbReference type="NCBI Taxonomy" id="2996162"/>
    <lineage>
        <taxon>Viruses</taxon>
        <taxon>Duplodnaviria</taxon>
        <taxon>Heunggongvirae</taxon>
        <taxon>Uroviricota</taxon>
        <taxon>Caudoviricetes</taxon>
        <taxon>Vequintavirinae</taxon>
    </lineage>
</organism>